<proteinExistence type="predicted"/>
<dbReference type="EMBL" id="QANS01000007">
    <property type="protein sequence ID" value="PTU30083.1"/>
    <property type="molecule type" value="Genomic_DNA"/>
</dbReference>
<protein>
    <submittedName>
        <fullName evidence="1">Uncharacterized protein</fullName>
    </submittedName>
</protein>
<keyword evidence="2" id="KW-1185">Reference proteome</keyword>
<reference evidence="1 2" key="1">
    <citation type="submission" date="2018-04" db="EMBL/GenBank/DDBJ databases">
        <title>Novel species isolated from glacier.</title>
        <authorList>
            <person name="Liu Q."/>
            <person name="Xin Y.-H."/>
        </authorList>
    </citation>
    <scope>NUCLEOTIDE SEQUENCE [LARGE SCALE GENOMIC DNA]</scope>
    <source>
        <strain evidence="1 2">GT1R17</strain>
    </source>
</reference>
<organism evidence="1 2">
    <name type="scientific">Stenotrophobium rhamnosiphilum</name>
    <dbReference type="NCBI Taxonomy" id="2029166"/>
    <lineage>
        <taxon>Bacteria</taxon>
        <taxon>Pseudomonadati</taxon>
        <taxon>Pseudomonadota</taxon>
        <taxon>Gammaproteobacteria</taxon>
        <taxon>Nevskiales</taxon>
        <taxon>Nevskiaceae</taxon>
        <taxon>Stenotrophobium</taxon>
    </lineage>
</organism>
<comment type="caution">
    <text evidence="1">The sequence shown here is derived from an EMBL/GenBank/DDBJ whole genome shotgun (WGS) entry which is preliminary data.</text>
</comment>
<dbReference type="OrthoDB" id="5974995at2"/>
<accession>A0A2T5MBY3</accession>
<name>A0A2T5MBY3_9GAMM</name>
<evidence type="ECO:0000313" key="2">
    <source>
        <dbReference type="Proteomes" id="UP000244248"/>
    </source>
</evidence>
<gene>
    <name evidence="1" type="ORF">CJD38_16175</name>
</gene>
<dbReference type="RefSeq" id="WP_107941429.1">
    <property type="nucleotide sequence ID" value="NZ_QANS01000007.1"/>
</dbReference>
<sequence length="140" mass="15510">MSIARVLLVLGLIGLGARWWTEYREERALAAVTSPNGFLPVPMPADTPQNTVLIFAPLNCPREHAQRARELAKKLTELGIQNIQTSHYPSVAFQPTEEKLASFKRLNVVMTGEIPIALVNGMGKANPSLDELVSEYKRTQ</sequence>
<dbReference type="Proteomes" id="UP000244248">
    <property type="component" value="Unassembled WGS sequence"/>
</dbReference>
<evidence type="ECO:0000313" key="1">
    <source>
        <dbReference type="EMBL" id="PTU30083.1"/>
    </source>
</evidence>
<dbReference type="AlphaFoldDB" id="A0A2T5MBY3"/>